<organism evidence="2 3">
    <name type="scientific">Candidatus Cryptobacteroides merdipullorum</name>
    <dbReference type="NCBI Taxonomy" id="2840771"/>
    <lineage>
        <taxon>Bacteria</taxon>
        <taxon>Pseudomonadati</taxon>
        <taxon>Bacteroidota</taxon>
        <taxon>Bacteroidia</taxon>
        <taxon>Bacteroidales</taxon>
        <taxon>Candidatus Cryptobacteroides</taxon>
    </lineage>
</organism>
<gene>
    <name evidence="2" type="ORF">IAC35_03135</name>
</gene>
<name>A0A9D1GNJ8_9BACT</name>
<accession>A0A9D1GNJ8</accession>
<evidence type="ECO:0000313" key="2">
    <source>
        <dbReference type="EMBL" id="HIT46835.1"/>
    </source>
</evidence>
<keyword evidence="1" id="KW-0732">Signal</keyword>
<reference evidence="2" key="1">
    <citation type="submission" date="2020-10" db="EMBL/GenBank/DDBJ databases">
        <authorList>
            <person name="Gilroy R."/>
        </authorList>
    </citation>
    <scope>NUCLEOTIDE SEQUENCE</scope>
    <source>
        <strain evidence="2">ChiHecec2B26-709</strain>
    </source>
</reference>
<feature type="chain" id="PRO_5038606405" description="DUF3106 domain-containing protein" evidence="1">
    <location>
        <begin position="18"/>
        <end position="133"/>
    </location>
</feature>
<dbReference type="EMBL" id="DVLC01000060">
    <property type="protein sequence ID" value="HIT46835.1"/>
    <property type="molecule type" value="Genomic_DNA"/>
</dbReference>
<evidence type="ECO:0008006" key="4">
    <source>
        <dbReference type="Google" id="ProtNLM"/>
    </source>
</evidence>
<evidence type="ECO:0000313" key="3">
    <source>
        <dbReference type="Proteomes" id="UP000886881"/>
    </source>
</evidence>
<feature type="signal peptide" evidence="1">
    <location>
        <begin position="1"/>
        <end position="17"/>
    </location>
</feature>
<reference evidence="2" key="2">
    <citation type="journal article" date="2021" name="PeerJ">
        <title>Extensive microbial diversity within the chicken gut microbiome revealed by metagenomics and culture.</title>
        <authorList>
            <person name="Gilroy R."/>
            <person name="Ravi A."/>
            <person name="Getino M."/>
            <person name="Pursley I."/>
            <person name="Horton D.L."/>
            <person name="Alikhan N.F."/>
            <person name="Baker D."/>
            <person name="Gharbi K."/>
            <person name="Hall N."/>
            <person name="Watson M."/>
            <person name="Adriaenssens E.M."/>
            <person name="Foster-Nyarko E."/>
            <person name="Jarju S."/>
            <person name="Secka A."/>
            <person name="Antonio M."/>
            <person name="Oren A."/>
            <person name="Chaudhuri R.R."/>
            <person name="La Ragione R."/>
            <person name="Hildebrand F."/>
            <person name="Pallen M.J."/>
        </authorList>
    </citation>
    <scope>NUCLEOTIDE SEQUENCE</scope>
    <source>
        <strain evidence="2">ChiHecec2B26-709</strain>
    </source>
</reference>
<comment type="caution">
    <text evidence="2">The sequence shown here is derived from an EMBL/GenBank/DDBJ whole genome shotgun (WGS) entry which is preliminary data.</text>
</comment>
<protein>
    <recommendedName>
        <fullName evidence="4">DUF3106 domain-containing protein</fullName>
    </recommendedName>
</protein>
<sequence length="133" mass="16041">MKFFGITLLLLLPLCLAAQQPMTPEEQEKQFREALDAQIEDYTDLLDLEYWQVFYVDSIMTHDYTAMRDEMQALSESKVSNRDAYSRVEDKWSEQMYQSFKKVFTEEQWNKYLKSGAQREKKNRDKREAKRMQ</sequence>
<proteinExistence type="predicted"/>
<dbReference type="AlphaFoldDB" id="A0A9D1GNJ8"/>
<evidence type="ECO:0000256" key="1">
    <source>
        <dbReference type="SAM" id="SignalP"/>
    </source>
</evidence>
<dbReference type="Proteomes" id="UP000886881">
    <property type="component" value="Unassembled WGS sequence"/>
</dbReference>